<evidence type="ECO:0000256" key="11">
    <source>
        <dbReference type="ARBA" id="ARBA00023180"/>
    </source>
</evidence>
<evidence type="ECO:0000256" key="6">
    <source>
        <dbReference type="ARBA" id="ARBA00022692"/>
    </source>
</evidence>
<evidence type="ECO:0000313" key="17">
    <source>
        <dbReference type="WBParaSite" id="NBR_0001495101-mRNA-1"/>
    </source>
</evidence>
<comment type="similarity">
    <text evidence="3 12">Belongs to the glycosyltransferase 10 family.</text>
</comment>
<reference evidence="17" key="1">
    <citation type="submission" date="2017-02" db="UniProtKB">
        <authorList>
            <consortium name="WormBaseParasite"/>
        </authorList>
    </citation>
    <scope>IDENTIFICATION</scope>
</reference>
<keyword evidence="7" id="KW-0735">Signal-anchor</keyword>
<reference evidence="15 16" key="2">
    <citation type="submission" date="2018-11" db="EMBL/GenBank/DDBJ databases">
        <authorList>
            <consortium name="Pathogen Informatics"/>
        </authorList>
    </citation>
    <scope>NUCLEOTIDE SEQUENCE [LARGE SCALE GENOMIC DNA]</scope>
</reference>
<evidence type="ECO:0000256" key="10">
    <source>
        <dbReference type="ARBA" id="ARBA00023136"/>
    </source>
</evidence>
<gene>
    <name evidence="15" type="ORF">NBR_LOCUS14952</name>
</gene>
<evidence type="ECO:0000256" key="2">
    <source>
        <dbReference type="ARBA" id="ARBA00004922"/>
    </source>
</evidence>
<dbReference type="STRING" id="27835.A0A0N4YE57"/>
<comment type="pathway">
    <text evidence="2">Protein modification; protein glycosylation.</text>
</comment>
<feature type="domain" description="Fucosyltransferase N-terminal" evidence="14">
    <location>
        <begin position="26"/>
        <end position="73"/>
    </location>
</feature>
<dbReference type="InterPro" id="IPR055270">
    <property type="entry name" value="Glyco_tran_10_C"/>
</dbReference>
<dbReference type="Pfam" id="PF00852">
    <property type="entry name" value="Glyco_transf_10"/>
    <property type="match status" value="1"/>
</dbReference>
<keyword evidence="5 12" id="KW-0808">Transferase</keyword>
<evidence type="ECO:0000259" key="14">
    <source>
        <dbReference type="Pfam" id="PF17039"/>
    </source>
</evidence>
<evidence type="ECO:0000256" key="9">
    <source>
        <dbReference type="ARBA" id="ARBA00023034"/>
    </source>
</evidence>
<dbReference type="PANTHER" id="PTHR48438">
    <property type="entry name" value="ALPHA-(1,3)-FUCOSYLTRANSFERASE C-RELATED"/>
    <property type="match status" value="1"/>
</dbReference>
<evidence type="ECO:0000313" key="16">
    <source>
        <dbReference type="Proteomes" id="UP000271162"/>
    </source>
</evidence>
<evidence type="ECO:0000259" key="13">
    <source>
        <dbReference type="Pfam" id="PF00852"/>
    </source>
</evidence>
<evidence type="ECO:0000256" key="1">
    <source>
        <dbReference type="ARBA" id="ARBA00004447"/>
    </source>
</evidence>
<dbReference type="PANTHER" id="PTHR48438:SF1">
    <property type="entry name" value="ALPHA-(1,3)-FUCOSYLTRANSFERASE C-RELATED"/>
    <property type="match status" value="1"/>
</dbReference>
<dbReference type="EC" id="2.4.1.-" evidence="12"/>
<dbReference type="OMA" id="HTAYMEY"/>
<dbReference type="GO" id="GO:0008417">
    <property type="term" value="F:fucosyltransferase activity"/>
    <property type="evidence" value="ECO:0007669"/>
    <property type="project" value="InterPro"/>
</dbReference>
<dbReference type="InterPro" id="IPR031481">
    <property type="entry name" value="Glyco_tran_10_N"/>
</dbReference>
<keyword evidence="6 12" id="KW-0812">Transmembrane</keyword>
<dbReference type="FunFam" id="3.40.50.11660:FF:000015">
    <property type="entry name" value="Predicted protein"/>
    <property type="match status" value="1"/>
</dbReference>
<dbReference type="InterPro" id="IPR038577">
    <property type="entry name" value="GT10-like_C_sf"/>
</dbReference>
<evidence type="ECO:0000313" key="15">
    <source>
        <dbReference type="EMBL" id="VDL78546.1"/>
    </source>
</evidence>
<dbReference type="SUPFAM" id="SSF53756">
    <property type="entry name" value="UDP-Glycosyltransferase/glycogen phosphorylase"/>
    <property type="match status" value="1"/>
</dbReference>
<dbReference type="GO" id="GO:0032580">
    <property type="term" value="C:Golgi cisterna membrane"/>
    <property type="evidence" value="ECO:0007669"/>
    <property type="project" value="UniProtKB-SubCell"/>
</dbReference>
<organism evidence="17">
    <name type="scientific">Nippostrongylus brasiliensis</name>
    <name type="common">Rat hookworm</name>
    <dbReference type="NCBI Taxonomy" id="27835"/>
    <lineage>
        <taxon>Eukaryota</taxon>
        <taxon>Metazoa</taxon>
        <taxon>Ecdysozoa</taxon>
        <taxon>Nematoda</taxon>
        <taxon>Chromadorea</taxon>
        <taxon>Rhabditida</taxon>
        <taxon>Rhabditina</taxon>
        <taxon>Rhabditomorpha</taxon>
        <taxon>Strongyloidea</taxon>
        <taxon>Heligmosomidae</taxon>
        <taxon>Nippostrongylus</taxon>
    </lineage>
</organism>
<evidence type="ECO:0000256" key="4">
    <source>
        <dbReference type="ARBA" id="ARBA00022676"/>
    </source>
</evidence>
<evidence type="ECO:0000256" key="5">
    <source>
        <dbReference type="ARBA" id="ARBA00022679"/>
    </source>
</evidence>
<proteinExistence type="inferred from homology"/>
<dbReference type="WBParaSite" id="NBR_0001495101-mRNA-1">
    <property type="protein sequence ID" value="NBR_0001495101-mRNA-1"/>
    <property type="gene ID" value="NBR_0001495101"/>
</dbReference>
<keyword evidence="16" id="KW-1185">Reference proteome</keyword>
<protein>
    <recommendedName>
        <fullName evidence="12">Fucosyltransferase</fullName>
        <ecNumber evidence="12">2.4.1.-</ecNumber>
    </recommendedName>
</protein>
<evidence type="ECO:0000256" key="8">
    <source>
        <dbReference type="ARBA" id="ARBA00022989"/>
    </source>
</evidence>
<name>A0A0N4YE57_NIPBR</name>
<dbReference type="EMBL" id="UYSL01021547">
    <property type="protein sequence ID" value="VDL78546.1"/>
    <property type="molecule type" value="Genomic_DNA"/>
</dbReference>
<keyword evidence="9 12" id="KW-0333">Golgi apparatus</keyword>
<comment type="subcellular location">
    <subcellularLocation>
        <location evidence="1 12">Golgi apparatus</location>
        <location evidence="1 12">Golgi stack membrane</location>
        <topology evidence="1 12">Single-pass type II membrane protein</topology>
    </subcellularLocation>
</comment>
<keyword evidence="11" id="KW-0325">Glycoprotein</keyword>
<accession>A0A0N4YE57</accession>
<evidence type="ECO:0000256" key="3">
    <source>
        <dbReference type="ARBA" id="ARBA00008919"/>
    </source>
</evidence>
<keyword evidence="8" id="KW-1133">Transmembrane helix</keyword>
<dbReference type="Pfam" id="PF17039">
    <property type="entry name" value="Glyco_tran_10_N"/>
    <property type="match status" value="1"/>
</dbReference>
<feature type="domain" description="Fucosyltransferase C-terminal" evidence="13">
    <location>
        <begin position="95"/>
        <end position="277"/>
    </location>
</feature>
<keyword evidence="4 12" id="KW-0328">Glycosyltransferase</keyword>
<evidence type="ECO:0000256" key="12">
    <source>
        <dbReference type="RuleBase" id="RU003832"/>
    </source>
</evidence>
<dbReference type="AlphaFoldDB" id="A0A0N4YE57"/>
<dbReference type="Proteomes" id="UP000271162">
    <property type="component" value="Unassembled WGS sequence"/>
</dbReference>
<dbReference type="Gene3D" id="3.40.50.11660">
    <property type="entry name" value="Glycosyl transferase family 10, C-terminal domain"/>
    <property type="match status" value="1"/>
</dbReference>
<dbReference type="InterPro" id="IPR001503">
    <property type="entry name" value="Glyco_trans_10"/>
</dbReference>
<keyword evidence="10" id="KW-0472">Membrane</keyword>
<sequence length="313" mass="36271">MRVEHHVNTGALPFQILVAYEDPYVAEHRRPDQYVIHFSQESPVNSHFKIPYVNFFNMSLGFRHDTPAASPYGYFVKLAQESRNKDKVIDMAVVEGKSKGAAWFVSHCGTNSRRENFVKALQQDFPVDIYGACGTLKCPRGGACENMLDKEYHFYVAFENSICKDYITEKLWNQGYLRDIVPLVLKRSVVESFVPPKSFIAADDFNSSKDLAAYLHYLMGNKTAYAEYFAWRRDYKVVFLNGKYHDSMERPWGFCQVCRLLWEKPRPHFVIEDFRQWWVQSCEKDGSLVSRLTSSIDDSLNIPLRNAAVQKLL</sequence>
<evidence type="ECO:0000256" key="7">
    <source>
        <dbReference type="ARBA" id="ARBA00022968"/>
    </source>
</evidence>
<dbReference type="UniPathway" id="UPA00378"/>